<evidence type="ECO:0000256" key="2">
    <source>
        <dbReference type="ARBA" id="ARBA00007116"/>
    </source>
</evidence>
<evidence type="ECO:0000313" key="10">
    <source>
        <dbReference type="Proteomes" id="UP000594454"/>
    </source>
</evidence>
<proteinExistence type="inferred from homology"/>
<dbReference type="PANTHER" id="PTHR12899:SF3">
    <property type="entry name" value="LARGE RIBOSOMAL SUBUNIT PROTEIN UL18M"/>
    <property type="match status" value="1"/>
</dbReference>
<dbReference type="GO" id="GO:0006412">
    <property type="term" value="P:translation"/>
    <property type="evidence" value="ECO:0007669"/>
    <property type="project" value="InterPro"/>
</dbReference>
<comment type="similarity">
    <text evidence="2">Belongs to the universal ribosomal protein uL18 family.</text>
</comment>
<evidence type="ECO:0000256" key="5">
    <source>
        <dbReference type="ARBA" id="ARBA00023274"/>
    </source>
</evidence>
<evidence type="ECO:0000256" key="4">
    <source>
        <dbReference type="ARBA" id="ARBA00023128"/>
    </source>
</evidence>
<keyword evidence="10" id="KW-1185">Reference proteome</keyword>
<name>A0A7R8UW48_HERIL</name>
<dbReference type="OrthoDB" id="1932324at2759"/>
<evidence type="ECO:0000256" key="8">
    <source>
        <dbReference type="SAM" id="MobiDB-lite"/>
    </source>
</evidence>
<keyword evidence="5" id="KW-0687">Ribonucleoprotein</keyword>
<dbReference type="AlphaFoldDB" id="A0A7R8UW48"/>
<reference evidence="9 10" key="1">
    <citation type="submission" date="2020-11" db="EMBL/GenBank/DDBJ databases">
        <authorList>
            <person name="Wallbank WR R."/>
            <person name="Pardo Diaz C."/>
            <person name="Kozak K."/>
            <person name="Martin S."/>
            <person name="Jiggins C."/>
            <person name="Moest M."/>
            <person name="Warren A I."/>
            <person name="Generalovic N T."/>
            <person name="Byers J.R.P. K."/>
            <person name="Montejo-Kovacevich G."/>
            <person name="Yen C E."/>
        </authorList>
    </citation>
    <scope>NUCLEOTIDE SEQUENCE [LARGE SCALE GENOMIC DNA]</scope>
</reference>
<dbReference type="GO" id="GO:0003735">
    <property type="term" value="F:structural constituent of ribosome"/>
    <property type="evidence" value="ECO:0007669"/>
    <property type="project" value="InterPro"/>
</dbReference>
<keyword evidence="3" id="KW-0689">Ribosomal protein</keyword>
<evidence type="ECO:0000256" key="6">
    <source>
        <dbReference type="ARBA" id="ARBA00069051"/>
    </source>
</evidence>
<comment type="subcellular location">
    <subcellularLocation>
        <location evidence="1">Mitochondrion</location>
    </subcellularLocation>
</comment>
<dbReference type="GO" id="GO:0008097">
    <property type="term" value="F:5S rRNA binding"/>
    <property type="evidence" value="ECO:0007669"/>
    <property type="project" value="TreeGrafter"/>
</dbReference>
<evidence type="ECO:0000313" key="9">
    <source>
        <dbReference type="EMBL" id="CAD7086993.1"/>
    </source>
</evidence>
<dbReference type="PANTHER" id="PTHR12899">
    <property type="entry name" value="39S RIBOSOMAL PROTEIN L18, MITOCHONDRIAL"/>
    <property type="match status" value="1"/>
</dbReference>
<gene>
    <name evidence="9" type="ORF">HERILL_LOCUS9728</name>
</gene>
<dbReference type="Proteomes" id="UP000594454">
    <property type="component" value="Chromosome 4"/>
</dbReference>
<sequence>MRFPRIAEKIRQLTLPSTDAKYMINRNPRNLELLRIAYKPDGYHLDKPGRSFWYKLEVNPSGRYVTAQVKHFESGPVVTASTSEWAIKKQLFKTKDTSAYVNLARVLAQRCLESGLIEMRCDITPNPNSKLDKFLRTLEENGLKLSEPERFEAPRPWNRHRPEKPWEVTE</sequence>
<dbReference type="GO" id="GO:1990904">
    <property type="term" value="C:ribonucleoprotein complex"/>
    <property type="evidence" value="ECO:0007669"/>
    <property type="project" value="UniProtKB-KW"/>
</dbReference>
<dbReference type="OMA" id="TSEWAIK"/>
<dbReference type="InterPro" id="IPR036967">
    <property type="entry name" value="Ribosomal_uS11_sf"/>
</dbReference>
<dbReference type="InterPro" id="IPR005484">
    <property type="entry name" value="Ribosomal_uL18_bac/plant/anim"/>
</dbReference>
<dbReference type="EMBL" id="LR899012">
    <property type="protein sequence ID" value="CAD7086993.1"/>
    <property type="molecule type" value="Genomic_DNA"/>
</dbReference>
<evidence type="ECO:0000256" key="1">
    <source>
        <dbReference type="ARBA" id="ARBA00004173"/>
    </source>
</evidence>
<dbReference type="InterPro" id="IPR057268">
    <property type="entry name" value="Ribosomal_L18"/>
</dbReference>
<feature type="region of interest" description="Disordered" evidence="8">
    <location>
        <begin position="145"/>
        <end position="170"/>
    </location>
</feature>
<evidence type="ECO:0000256" key="3">
    <source>
        <dbReference type="ARBA" id="ARBA00022980"/>
    </source>
</evidence>
<organism evidence="9 10">
    <name type="scientific">Hermetia illucens</name>
    <name type="common">Black soldier fly</name>
    <dbReference type="NCBI Taxonomy" id="343691"/>
    <lineage>
        <taxon>Eukaryota</taxon>
        <taxon>Metazoa</taxon>
        <taxon>Ecdysozoa</taxon>
        <taxon>Arthropoda</taxon>
        <taxon>Hexapoda</taxon>
        <taxon>Insecta</taxon>
        <taxon>Pterygota</taxon>
        <taxon>Neoptera</taxon>
        <taxon>Endopterygota</taxon>
        <taxon>Diptera</taxon>
        <taxon>Brachycera</taxon>
        <taxon>Stratiomyomorpha</taxon>
        <taxon>Stratiomyidae</taxon>
        <taxon>Hermetiinae</taxon>
        <taxon>Hermetia</taxon>
    </lineage>
</organism>
<evidence type="ECO:0000256" key="7">
    <source>
        <dbReference type="ARBA" id="ARBA00082661"/>
    </source>
</evidence>
<accession>A0A7R8UW48</accession>
<dbReference type="CDD" id="cd00432">
    <property type="entry name" value="Ribosomal_L18_L5e"/>
    <property type="match status" value="1"/>
</dbReference>
<dbReference type="GO" id="GO:0005840">
    <property type="term" value="C:ribosome"/>
    <property type="evidence" value="ECO:0007669"/>
    <property type="project" value="UniProtKB-KW"/>
</dbReference>
<protein>
    <recommendedName>
        <fullName evidence="6">Large ribosomal subunit protein uL18m</fullName>
    </recommendedName>
    <alternativeName>
        <fullName evidence="7">39S ribosomal protein L18, mitochondrial</fullName>
    </alternativeName>
</protein>
<dbReference type="GO" id="GO:0005743">
    <property type="term" value="C:mitochondrial inner membrane"/>
    <property type="evidence" value="ECO:0007669"/>
    <property type="project" value="UniProtKB-ARBA"/>
</dbReference>
<dbReference type="Gene3D" id="3.30.420.80">
    <property type="entry name" value="Ribosomal protein S11"/>
    <property type="match status" value="1"/>
</dbReference>
<keyword evidence="4" id="KW-0496">Mitochondrion</keyword>
<dbReference type="SUPFAM" id="SSF53137">
    <property type="entry name" value="Translational machinery components"/>
    <property type="match status" value="1"/>
</dbReference>
<dbReference type="FunFam" id="3.30.420.80:FF:000005">
    <property type="entry name" value="39S ribosomal protein L18, mitochondrial"/>
    <property type="match status" value="1"/>
</dbReference>
<dbReference type="InParanoid" id="A0A7R8UW48"/>
<dbReference type="FunCoup" id="A0A7R8UW48">
    <property type="interactions" value="1442"/>
</dbReference>